<organism evidence="1 2">
    <name type="scientific">Bowmanella yangjiangensis</name>
    <dbReference type="NCBI Taxonomy" id="2811230"/>
    <lineage>
        <taxon>Bacteria</taxon>
        <taxon>Pseudomonadati</taxon>
        <taxon>Pseudomonadota</taxon>
        <taxon>Gammaproteobacteria</taxon>
        <taxon>Alteromonadales</taxon>
        <taxon>Alteromonadaceae</taxon>
        <taxon>Bowmanella</taxon>
    </lineage>
</organism>
<keyword evidence="2" id="KW-1185">Reference proteome</keyword>
<dbReference type="EMBL" id="JAFKCS010000067">
    <property type="protein sequence ID" value="MBN7822438.1"/>
    <property type="molecule type" value="Genomic_DNA"/>
</dbReference>
<protein>
    <recommendedName>
        <fullName evidence="3">LamG domain-containing protein</fullName>
    </recommendedName>
</protein>
<reference evidence="1 2" key="1">
    <citation type="submission" date="2021-03" db="EMBL/GenBank/DDBJ databases">
        <title>novel species isolated from a fishpond in China.</title>
        <authorList>
            <person name="Lu H."/>
            <person name="Cai Z."/>
        </authorList>
    </citation>
    <scope>NUCLEOTIDE SEQUENCE [LARGE SCALE GENOMIC DNA]</scope>
    <source>
        <strain evidence="1 2">Y57</strain>
    </source>
</reference>
<dbReference type="SUPFAM" id="SSF49899">
    <property type="entry name" value="Concanavalin A-like lectins/glucanases"/>
    <property type="match status" value="1"/>
</dbReference>
<dbReference type="InterPro" id="IPR013320">
    <property type="entry name" value="ConA-like_dom_sf"/>
</dbReference>
<accession>A0ABS3CZC0</accession>
<proteinExistence type="predicted"/>
<name>A0ABS3CZC0_9ALTE</name>
<dbReference type="Pfam" id="PF13385">
    <property type="entry name" value="Laminin_G_3"/>
    <property type="match status" value="1"/>
</dbReference>
<dbReference type="Gene3D" id="2.60.120.200">
    <property type="match status" value="1"/>
</dbReference>
<evidence type="ECO:0000313" key="1">
    <source>
        <dbReference type="EMBL" id="MBN7822438.1"/>
    </source>
</evidence>
<dbReference type="Proteomes" id="UP000663992">
    <property type="component" value="Unassembled WGS sequence"/>
</dbReference>
<dbReference type="RefSeq" id="WP_206596365.1">
    <property type="nucleotide sequence ID" value="NZ_JAFKCS010000067.1"/>
</dbReference>
<sequence>MIPGIVAGQMLPAGGGGGDPLWASVTSLLHFDGTDGSTSFPDSAGRTWSRTGAVEIDTAFSKFGGASGLFGGGRLDCSDAEISIGTGDFTLECFLRGTQFGTASGGTLLDNRAGTVTTNLVVFQPNSSSSLVFFANGATRVTTSAMANNVFYHFAICKASGVTRVFLNGVQQGSNYTDSNNYTFSILRLGQNLAGSSPLIGHIDEFRLTKAARYTANFTPPTAAFPDS</sequence>
<evidence type="ECO:0000313" key="2">
    <source>
        <dbReference type="Proteomes" id="UP000663992"/>
    </source>
</evidence>
<comment type="caution">
    <text evidence="1">The sequence shown here is derived from an EMBL/GenBank/DDBJ whole genome shotgun (WGS) entry which is preliminary data.</text>
</comment>
<evidence type="ECO:0008006" key="3">
    <source>
        <dbReference type="Google" id="ProtNLM"/>
    </source>
</evidence>
<gene>
    <name evidence="1" type="ORF">J0A65_21425</name>
</gene>